<protein>
    <submittedName>
        <fullName evidence="2">Uncharacterized protein</fullName>
    </submittedName>
</protein>
<dbReference type="Proteomes" id="UP000501690">
    <property type="component" value="Linkage Group LG2"/>
</dbReference>
<feature type="region of interest" description="Disordered" evidence="1">
    <location>
        <begin position="20"/>
        <end position="77"/>
    </location>
</feature>
<dbReference type="EMBL" id="CP039346">
    <property type="protein sequence ID" value="QCD83668.1"/>
    <property type="molecule type" value="Genomic_DNA"/>
</dbReference>
<feature type="region of interest" description="Disordered" evidence="1">
    <location>
        <begin position="168"/>
        <end position="200"/>
    </location>
</feature>
<dbReference type="PANTHER" id="PTHR31343">
    <property type="entry name" value="T15D22.8"/>
    <property type="match status" value="1"/>
</dbReference>
<organism evidence="2 3">
    <name type="scientific">Vigna unguiculata</name>
    <name type="common">Cowpea</name>
    <dbReference type="NCBI Taxonomy" id="3917"/>
    <lineage>
        <taxon>Eukaryota</taxon>
        <taxon>Viridiplantae</taxon>
        <taxon>Streptophyta</taxon>
        <taxon>Embryophyta</taxon>
        <taxon>Tracheophyta</taxon>
        <taxon>Spermatophyta</taxon>
        <taxon>Magnoliopsida</taxon>
        <taxon>eudicotyledons</taxon>
        <taxon>Gunneridae</taxon>
        <taxon>Pentapetalae</taxon>
        <taxon>rosids</taxon>
        <taxon>fabids</taxon>
        <taxon>Fabales</taxon>
        <taxon>Fabaceae</taxon>
        <taxon>Papilionoideae</taxon>
        <taxon>50 kb inversion clade</taxon>
        <taxon>NPAAA clade</taxon>
        <taxon>indigoferoid/millettioid clade</taxon>
        <taxon>Phaseoleae</taxon>
        <taxon>Vigna</taxon>
    </lineage>
</organism>
<dbReference type="AlphaFoldDB" id="A0A4D6L591"/>
<accession>A0A4D6L591</accession>
<dbReference type="InterPro" id="IPR008507">
    <property type="entry name" value="DUF789"/>
</dbReference>
<proteinExistence type="predicted"/>
<gene>
    <name evidence="2" type="ORF">DEO72_LG2g4015</name>
</gene>
<keyword evidence="3" id="KW-1185">Reference proteome</keyword>
<feature type="compositionally biased region" description="Basic residues" evidence="1">
    <location>
        <begin position="22"/>
        <end position="34"/>
    </location>
</feature>
<feature type="compositionally biased region" description="Low complexity" evidence="1">
    <location>
        <begin position="57"/>
        <end position="77"/>
    </location>
</feature>
<reference evidence="2 3" key="1">
    <citation type="submission" date="2019-04" db="EMBL/GenBank/DDBJ databases">
        <title>An improved genome assembly and genetic linkage map for asparagus bean, Vigna unguiculata ssp. sesquipedialis.</title>
        <authorList>
            <person name="Xia Q."/>
            <person name="Zhang R."/>
            <person name="Dong Y."/>
        </authorList>
    </citation>
    <scope>NUCLEOTIDE SEQUENCE [LARGE SCALE GENOMIC DNA]</scope>
    <source>
        <tissue evidence="2">Leaf</tissue>
    </source>
</reference>
<sequence length="273" mass="30660">MLGTALQFGGVRGEDRFYIPVKARKNQNQRKQGQRAKNGEHENADLTLKSKLDVSENSNSNSNSNLNQSLNPTLSPSVESVSNIDRFLHSTMPLVPAQYFSKTTMRGWKFCDVEYQSYFSLSDLWESFKEWSAYGAGVPLVLDQSESVVQYYVPYLSAIQLYGQSAEKPSAKPRYTSEDSDGDYYKDSCSDGSSDNEYGKRTEFTTQSSQYLTGGVSLQMNRLSINNKRSAVQEGFSSDDSETGNPQDVLFEYLEQHPPYSREPLADKAITDP</sequence>
<dbReference type="PANTHER" id="PTHR31343:SF5">
    <property type="entry name" value="DUF789 FAMILY PROTEIN"/>
    <property type="match status" value="1"/>
</dbReference>
<evidence type="ECO:0000313" key="2">
    <source>
        <dbReference type="EMBL" id="QCD83668.1"/>
    </source>
</evidence>
<evidence type="ECO:0000256" key="1">
    <source>
        <dbReference type="SAM" id="MobiDB-lite"/>
    </source>
</evidence>
<feature type="compositionally biased region" description="Basic and acidic residues" evidence="1">
    <location>
        <begin position="264"/>
        <end position="273"/>
    </location>
</feature>
<feature type="region of interest" description="Disordered" evidence="1">
    <location>
        <begin position="229"/>
        <end position="273"/>
    </location>
</feature>
<dbReference type="Pfam" id="PF05623">
    <property type="entry name" value="DUF789"/>
    <property type="match status" value="1"/>
</dbReference>
<evidence type="ECO:0000313" key="3">
    <source>
        <dbReference type="Proteomes" id="UP000501690"/>
    </source>
</evidence>
<feature type="compositionally biased region" description="Basic and acidic residues" evidence="1">
    <location>
        <begin position="37"/>
        <end position="54"/>
    </location>
</feature>
<name>A0A4D6L591_VIGUN</name>